<feature type="transmembrane region" description="Helical" evidence="16">
    <location>
        <begin position="124"/>
        <end position="142"/>
    </location>
</feature>
<dbReference type="GO" id="GO:0003882">
    <property type="term" value="F:CDP-diacylglycerol-serine O-phosphatidyltransferase activity"/>
    <property type="evidence" value="ECO:0007669"/>
    <property type="project" value="UniProtKB-EC"/>
</dbReference>
<dbReference type="InterPro" id="IPR043130">
    <property type="entry name" value="CDP-OH_PTrfase_TM_dom"/>
</dbReference>
<dbReference type="RefSeq" id="WP_212939692.1">
    <property type="nucleotide sequence ID" value="NZ_BORR01000007.1"/>
</dbReference>
<keyword evidence="10" id="KW-0443">Lipid metabolism</keyword>
<evidence type="ECO:0000256" key="16">
    <source>
        <dbReference type="SAM" id="Phobius"/>
    </source>
</evidence>
<evidence type="ECO:0000256" key="10">
    <source>
        <dbReference type="ARBA" id="ARBA00023098"/>
    </source>
</evidence>
<comment type="catalytic activity">
    <reaction evidence="1">
        <text>a CDP-1,2-diacyl-sn-glycerol + L-serine = a 1,2-diacyl-sn-glycero-3-phospho-L-serine + CMP + H(+)</text>
        <dbReference type="Rhea" id="RHEA:16913"/>
        <dbReference type="ChEBI" id="CHEBI:15378"/>
        <dbReference type="ChEBI" id="CHEBI:33384"/>
        <dbReference type="ChEBI" id="CHEBI:57262"/>
        <dbReference type="ChEBI" id="CHEBI:58332"/>
        <dbReference type="ChEBI" id="CHEBI:60377"/>
        <dbReference type="EC" id="2.7.8.8"/>
    </reaction>
</comment>
<reference evidence="17 18" key="1">
    <citation type="submission" date="2021-03" db="EMBL/GenBank/DDBJ databases">
        <title>Antimicrobial resistance genes in bacteria isolated from Japanese honey, and their potential for conferring macrolide and lincosamide resistance in the American foulbrood pathogen Paenibacillus larvae.</title>
        <authorList>
            <person name="Okamoto M."/>
            <person name="Kumagai M."/>
            <person name="Kanamori H."/>
            <person name="Takamatsu D."/>
        </authorList>
    </citation>
    <scope>NUCLEOTIDE SEQUENCE [LARGE SCALE GENOMIC DNA]</scope>
    <source>
        <strain evidence="17 18">J41TS12</strain>
    </source>
</reference>
<dbReference type="EMBL" id="BORR01000007">
    <property type="protein sequence ID" value="GIO37429.1"/>
    <property type="molecule type" value="Genomic_DNA"/>
</dbReference>
<dbReference type="Pfam" id="PF01066">
    <property type="entry name" value="CDP-OH_P_transf"/>
    <property type="match status" value="1"/>
</dbReference>
<dbReference type="InterPro" id="IPR004533">
    <property type="entry name" value="CDP-diaglyc--ser_O-PTrfase"/>
</dbReference>
<organism evidence="17 18">
    <name type="scientific">Paenibacillus antibioticophila</name>
    <dbReference type="NCBI Taxonomy" id="1274374"/>
    <lineage>
        <taxon>Bacteria</taxon>
        <taxon>Bacillati</taxon>
        <taxon>Bacillota</taxon>
        <taxon>Bacilli</taxon>
        <taxon>Bacillales</taxon>
        <taxon>Paenibacillaceae</taxon>
        <taxon>Paenibacillus</taxon>
    </lineage>
</organism>
<sequence length="173" mass="19174">MFIKNVPNLLTFANLSLGVLSILEVSKGHYMLSAVFILIAAFIDRYDGRIARHFNVCSEFGGELDSLADLVSFGVAPAMLLHHKFNSPDYGHYEILGIILMLLFVIAGSYRLGRYNVQKFDGDFRGLPITAAGFVLSVYSLAVPSTRGFFITAMVLLLILSLCMVSNFKLRKI</sequence>
<keyword evidence="9 16" id="KW-1133">Transmembrane helix</keyword>
<comment type="subcellular location">
    <subcellularLocation>
        <location evidence="2">Endomembrane system</location>
        <topology evidence="2">Multi-pass membrane protein</topology>
    </subcellularLocation>
</comment>
<evidence type="ECO:0000256" key="8">
    <source>
        <dbReference type="ARBA" id="ARBA00022692"/>
    </source>
</evidence>
<feature type="transmembrane region" description="Helical" evidence="16">
    <location>
        <begin position="148"/>
        <end position="168"/>
    </location>
</feature>
<dbReference type="GO" id="GO:0008654">
    <property type="term" value="P:phospholipid biosynthetic process"/>
    <property type="evidence" value="ECO:0007669"/>
    <property type="project" value="UniProtKB-KW"/>
</dbReference>
<keyword evidence="13" id="KW-1208">Phospholipid metabolism</keyword>
<dbReference type="GO" id="GO:0012505">
    <property type="term" value="C:endomembrane system"/>
    <property type="evidence" value="ECO:0007669"/>
    <property type="project" value="UniProtKB-SubCell"/>
</dbReference>
<evidence type="ECO:0000256" key="3">
    <source>
        <dbReference type="ARBA" id="ARBA00010441"/>
    </source>
</evidence>
<dbReference type="PANTHER" id="PTHR14269">
    <property type="entry name" value="CDP-DIACYLGLYCEROL--GLYCEROL-3-PHOSPHATE 3-PHOSPHATIDYLTRANSFERASE-RELATED"/>
    <property type="match status" value="1"/>
</dbReference>
<dbReference type="InterPro" id="IPR000462">
    <property type="entry name" value="CDP-OH_P_trans"/>
</dbReference>
<evidence type="ECO:0000256" key="15">
    <source>
        <dbReference type="RuleBase" id="RU003750"/>
    </source>
</evidence>
<evidence type="ECO:0000256" key="4">
    <source>
        <dbReference type="ARBA" id="ARBA00013174"/>
    </source>
</evidence>
<evidence type="ECO:0000256" key="5">
    <source>
        <dbReference type="ARBA" id="ARBA00017171"/>
    </source>
</evidence>
<proteinExistence type="inferred from homology"/>
<dbReference type="PROSITE" id="PS00379">
    <property type="entry name" value="CDP_ALCOHOL_P_TRANSF"/>
    <property type="match status" value="1"/>
</dbReference>
<keyword evidence="18" id="KW-1185">Reference proteome</keyword>
<dbReference type="Gene3D" id="1.20.120.1760">
    <property type="match status" value="1"/>
</dbReference>
<comment type="caution">
    <text evidence="17">The sequence shown here is derived from an EMBL/GenBank/DDBJ whole genome shotgun (WGS) entry which is preliminary data.</text>
</comment>
<dbReference type="PANTHER" id="PTHR14269:SF61">
    <property type="entry name" value="CDP-DIACYLGLYCEROL--SERINE O-PHOSPHATIDYLTRANSFERASE"/>
    <property type="match status" value="1"/>
</dbReference>
<dbReference type="InterPro" id="IPR048254">
    <property type="entry name" value="CDP_ALCOHOL_P_TRANSF_CS"/>
</dbReference>
<evidence type="ECO:0000313" key="18">
    <source>
        <dbReference type="Proteomes" id="UP000681162"/>
    </source>
</evidence>
<dbReference type="NCBIfam" id="TIGR00473">
    <property type="entry name" value="pssA"/>
    <property type="match status" value="1"/>
</dbReference>
<keyword evidence="12" id="KW-0594">Phospholipid biosynthesis</keyword>
<evidence type="ECO:0000256" key="6">
    <source>
        <dbReference type="ARBA" id="ARBA00022516"/>
    </source>
</evidence>
<dbReference type="AlphaFoldDB" id="A0A919XR17"/>
<keyword evidence="8 16" id="KW-0812">Transmembrane</keyword>
<name>A0A919XR17_9BACL</name>
<keyword evidence="11 16" id="KW-0472">Membrane</keyword>
<dbReference type="EC" id="2.7.8.8" evidence="4"/>
<evidence type="ECO:0000256" key="7">
    <source>
        <dbReference type="ARBA" id="ARBA00022679"/>
    </source>
</evidence>
<evidence type="ECO:0000256" key="1">
    <source>
        <dbReference type="ARBA" id="ARBA00000287"/>
    </source>
</evidence>
<comment type="similarity">
    <text evidence="3 15">Belongs to the CDP-alcohol phosphatidyltransferase class-I family.</text>
</comment>
<dbReference type="InterPro" id="IPR050324">
    <property type="entry name" value="CDP-alcohol_PTase-I"/>
</dbReference>
<feature type="transmembrane region" description="Helical" evidence="16">
    <location>
        <begin position="29"/>
        <end position="46"/>
    </location>
</feature>
<evidence type="ECO:0000313" key="17">
    <source>
        <dbReference type="EMBL" id="GIO37429.1"/>
    </source>
</evidence>
<accession>A0A919XR17</accession>
<evidence type="ECO:0000256" key="2">
    <source>
        <dbReference type="ARBA" id="ARBA00004127"/>
    </source>
</evidence>
<feature type="transmembrane region" description="Helical" evidence="16">
    <location>
        <begin position="91"/>
        <end position="112"/>
    </location>
</feature>
<evidence type="ECO:0000256" key="9">
    <source>
        <dbReference type="ARBA" id="ARBA00022989"/>
    </source>
</evidence>
<evidence type="ECO:0000256" key="14">
    <source>
        <dbReference type="ARBA" id="ARBA00032361"/>
    </source>
</evidence>
<keyword evidence="7 15" id="KW-0808">Transferase</keyword>
<evidence type="ECO:0000256" key="12">
    <source>
        <dbReference type="ARBA" id="ARBA00023209"/>
    </source>
</evidence>
<protein>
    <recommendedName>
        <fullName evidence="5">CDP-diacylglycerol--serine O-phosphatidyltransferase</fullName>
        <ecNumber evidence="4">2.7.8.8</ecNumber>
    </recommendedName>
    <alternativeName>
        <fullName evidence="14">Phosphatidylserine synthase</fullName>
    </alternativeName>
</protein>
<dbReference type="GO" id="GO:0016020">
    <property type="term" value="C:membrane"/>
    <property type="evidence" value="ECO:0007669"/>
    <property type="project" value="InterPro"/>
</dbReference>
<evidence type="ECO:0000256" key="13">
    <source>
        <dbReference type="ARBA" id="ARBA00023264"/>
    </source>
</evidence>
<evidence type="ECO:0000256" key="11">
    <source>
        <dbReference type="ARBA" id="ARBA00023136"/>
    </source>
</evidence>
<keyword evidence="6" id="KW-0444">Lipid biosynthesis</keyword>
<gene>
    <name evidence="17" type="primary">pssA_1</name>
    <name evidence="17" type="ORF">J41TS12_22900</name>
</gene>
<dbReference type="Proteomes" id="UP000681162">
    <property type="component" value="Unassembled WGS sequence"/>
</dbReference>